<dbReference type="AlphaFoldDB" id="A0A0E3GQ09"/>
<dbReference type="RefSeq" id="WP_029163683.1">
    <property type="nucleotide sequence ID" value="NZ_CP009933.1"/>
</dbReference>
<evidence type="ECO:0000256" key="1">
    <source>
        <dbReference type="ARBA" id="ARBA00022475"/>
    </source>
</evidence>
<dbReference type="NCBIfam" id="TIGR02840">
    <property type="entry name" value="spore_YtaF"/>
    <property type="match status" value="1"/>
</dbReference>
<name>A0A0E3GQ09_CLOSL</name>
<gene>
    <name evidence="6" type="ORF">CSCA_0626</name>
</gene>
<evidence type="ECO:0000256" key="4">
    <source>
        <dbReference type="ARBA" id="ARBA00023136"/>
    </source>
</evidence>
<organism evidence="6 7">
    <name type="scientific">Clostridium scatologenes</name>
    <dbReference type="NCBI Taxonomy" id="1548"/>
    <lineage>
        <taxon>Bacteria</taxon>
        <taxon>Bacillati</taxon>
        <taxon>Bacillota</taxon>
        <taxon>Clostridia</taxon>
        <taxon>Eubacteriales</taxon>
        <taxon>Clostridiaceae</taxon>
        <taxon>Clostridium</taxon>
    </lineage>
</organism>
<reference evidence="6 7" key="1">
    <citation type="journal article" date="2015" name="J. Biotechnol.">
        <title>Complete genome sequence of a malodorant-producing acetogen, Clostridium scatologenes ATCC 25775(T).</title>
        <authorList>
            <person name="Zhu Z."/>
            <person name="Guo T."/>
            <person name="Zheng H."/>
            <person name="Song T."/>
            <person name="Ouyang P."/>
            <person name="Xie J."/>
        </authorList>
    </citation>
    <scope>NUCLEOTIDE SEQUENCE [LARGE SCALE GENOMIC DNA]</scope>
    <source>
        <strain evidence="6 7">ATCC 25775</strain>
    </source>
</reference>
<keyword evidence="3 5" id="KW-1133">Transmembrane helix</keyword>
<evidence type="ECO:0000313" key="7">
    <source>
        <dbReference type="Proteomes" id="UP000033115"/>
    </source>
</evidence>
<dbReference type="PANTHER" id="PTHR35529:SF2">
    <property type="entry name" value="SPORULATION PROTEIN YTAF-RELATED"/>
    <property type="match status" value="1"/>
</dbReference>
<keyword evidence="7" id="KW-1185">Reference proteome</keyword>
<dbReference type="EMBL" id="CP009933">
    <property type="protein sequence ID" value="AKA67751.1"/>
    <property type="molecule type" value="Genomic_DNA"/>
</dbReference>
<dbReference type="KEGG" id="csq:CSCA_0626"/>
<dbReference type="PANTHER" id="PTHR35529">
    <property type="entry name" value="MANGANESE EFFLUX PUMP MNTP-RELATED"/>
    <property type="match status" value="1"/>
</dbReference>
<dbReference type="Proteomes" id="UP000033115">
    <property type="component" value="Chromosome"/>
</dbReference>
<dbReference type="STRING" id="1548.CSCA_0626"/>
<feature type="transmembrane region" description="Helical" evidence="5">
    <location>
        <begin position="37"/>
        <end position="58"/>
    </location>
</feature>
<dbReference type="InterPro" id="IPR014205">
    <property type="entry name" value="Spore_YtaF"/>
</dbReference>
<protein>
    <recommendedName>
        <fullName evidence="8">Sporulation protein YtaF</fullName>
    </recommendedName>
</protein>
<dbReference type="HOGENOM" id="CLU_094526_2_0_9"/>
<evidence type="ECO:0000256" key="2">
    <source>
        <dbReference type="ARBA" id="ARBA00022692"/>
    </source>
</evidence>
<evidence type="ECO:0008006" key="8">
    <source>
        <dbReference type="Google" id="ProtNLM"/>
    </source>
</evidence>
<keyword evidence="2 5" id="KW-0812">Transmembrane</keyword>
<sequence>MHLIYTVFIALINNLDNISVRIAYSIRGIKISTLKNLWISVITFLISSLAAFSGNFLAKVLSSNISSILSMLLLIIIGLWIIVEPYFNKASKDKIKQAPSIYNVLRNPEIADLDNSKDMDYKEATLLGLAMSLNNIGGGISAGMIGLNSVLIGLFSAIISFLALLSGNYITEFFNKRNLGKKATFASGIILILIGIKQVI</sequence>
<keyword evidence="4 5" id="KW-0472">Membrane</keyword>
<evidence type="ECO:0000256" key="3">
    <source>
        <dbReference type="ARBA" id="ARBA00022989"/>
    </source>
</evidence>
<evidence type="ECO:0000256" key="5">
    <source>
        <dbReference type="SAM" id="Phobius"/>
    </source>
</evidence>
<proteinExistence type="predicted"/>
<feature type="transmembrane region" description="Helical" evidence="5">
    <location>
        <begin position="126"/>
        <end position="145"/>
    </location>
</feature>
<feature type="transmembrane region" description="Helical" evidence="5">
    <location>
        <begin position="64"/>
        <end position="87"/>
    </location>
</feature>
<dbReference type="InterPro" id="IPR003810">
    <property type="entry name" value="Mntp/YtaF"/>
</dbReference>
<keyword evidence="1" id="KW-1003">Cell membrane</keyword>
<accession>A0A0E3GQ09</accession>
<dbReference type="Pfam" id="PF02659">
    <property type="entry name" value="Mntp"/>
    <property type="match status" value="1"/>
</dbReference>
<feature type="transmembrane region" description="Helical" evidence="5">
    <location>
        <begin position="151"/>
        <end position="171"/>
    </location>
</feature>
<evidence type="ECO:0000313" key="6">
    <source>
        <dbReference type="EMBL" id="AKA67751.1"/>
    </source>
</evidence>